<gene>
    <name evidence="2" type="ORF">NVIE_025610</name>
</gene>
<protein>
    <submittedName>
        <fullName evidence="2">Uncharacterized protein</fullName>
    </submittedName>
</protein>
<proteinExistence type="predicted"/>
<dbReference type="KEGG" id="nvn:NVIE_025610"/>
<feature type="compositionally biased region" description="Low complexity" evidence="1">
    <location>
        <begin position="146"/>
        <end position="156"/>
    </location>
</feature>
<dbReference type="AlphaFoldDB" id="A0A060HTQ7"/>
<sequence length="191" mass="21225">MSLLKLAGFLAKNVKCNAGDTFSMYARLCNIEILSSYVSEVSVGDLLTVEALVTNPLDWQHFYEKISTIKKGDRTDFMVVTQEGDRLQGMGNIVEVDRWSDHHGRYGFKVKISVKKQKSLTDRRIRAPRKAPQQAPLEKKKLEITPPAAAAAPQQAVSAEPYTINTEDVASFREMLKGSLAMDMDMPSSSA</sequence>
<dbReference type="EMBL" id="CP007536">
    <property type="protein sequence ID" value="AIC16831.1"/>
    <property type="molecule type" value="Genomic_DNA"/>
</dbReference>
<evidence type="ECO:0000313" key="3">
    <source>
        <dbReference type="Proteomes" id="UP000027093"/>
    </source>
</evidence>
<accession>A0A060HTQ7</accession>
<keyword evidence="3" id="KW-1185">Reference proteome</keyword>
<evidence type="ECO:0000256" key="1">
    <source>
        <dbReference type="SAM" id="MobiDB-lite"/>
    </source>
</evidence>
<feature type="region of interest" description="Disordered" evidence="1">
    <location>
        <begin position="121"/>
        <end position="160"/>
    </location>
</feature>
<dbReference type="HOGENOM" id="CLU_1656925_0_0_2"/>
<organism evidence="2 3">
    <name type="scientific">Nitrososphaera viennensis EN76</name>
    <dbReference type="NCBI Taxonomy" id="926571"/>
    <lineage>
        <taxon>Archaea</taxon>
        <taxon>Nitrososphaerota</taxon>
        <taxon>Nitrososphaeria</taxon>
        <taxon>Nitrososphaerales</taxon>
        <taxon>Nitrososphaeraceae</taxon>
        <taxon>Nitrososphaera</taxon>
    </lineage>
</organism>
<reference evidence="2 3" key="1">
    <citation type="journal article" date="2014" name="Int. J. Syst. Evol. Microbiol.">
        <title>Nitrososphaera viennensis gen. nov., sp. nov., an aerobic and mesophilic, ammonia-oxidizing archaeon from soil and a member of the archaeal phylum Thaumarchaeota.</title>
        <authorList>
            <person name="Stieglmeier M."/>
            <person name="Klingl A."/>
            <person name="Alves R.J."/>
            <person name="Rittmann S.K."/>
            <person name="Melcher M."/>
            <person name="Leisch N."/>
            <person name="Schleper C."/>
        </authorList>
    </citation>
    <scope>NUCLEOTIDE SEQUENCE [LARGE SCALE GENOMIC DNA]</scope>
    <source>
        <strain evidence="2">EN76</strain>
    </source>
</reference>
<name>A0A060HTQ7_9ARCH</name>
<dbReference type="Proteomes" id="UP000027093">
    <property type="component" value="Chromosome"/>
</dbReference>
<evidence type="ECO:0000313" key="2">
    <source>
        <dbReference type="EMBL" id="AIC16831.1"/>
    </source>
</evidence>
<dbReference type="STRING" id="926571.NVIE_025610"/>